<evidence type="ECO:0000313" key="3">
    <source>
        <dbReference type="Proteomes" id="UP000178129"/>
    </source>
</evidence>
<feature type="chain" id="PRO_5009445373" description="NAD-dependent epimerase/dehydratase domain-containing protein" evidence="1">
    <location>
        <begin position="19"/>
        <end position="309"/>
    </location>
</feature>
<keyword evidence="3" id="KW-1185">Reference proteome</keyword>
<dbReference type="InParanoid" id="A0A1E1JXM0"/>
<dbReference type="STRING" id="914237.A0A1E1JXM0"/>
<organism evidence="2 3">
    <name type="scientific">Rhynchosporium graminicola</name>
    <dbReference type="NCBI Taxonomy" id="2792576"/>
    <lineage>
        <taxon>Eukaryota</taxon>
        <taxon>Fungi</taxon>
        <taxon>Dikarya</taxon>
        <taxon>Ascomycota</taxon>
        <taxon>Pezizomycotina</taxon>
        <taxon>Leotiomycetes</taxon>
        <taxon>Helotiales</taxon>
        <taxon>Ploettnerulaceae</taxon>
        <taxon>Rhynchosporium</taxon>
    </lineage>
</organism>
<evidence type="ECO:0000313" key="2">
    <source>
        <dbReference type="EMBL" id="CZS90598.1"/>
    </source>
</evidence>
<gene>
    <name evidence="2" type="ORF">RCO7_06839</name>
</gene>
<dbReference type="EMBL" id="FJUW01000004">
    <property type="protein sequence ID" value="CZS90598.1"/>
    <property type="molecule type" value="Genomic_DNA"/>
</dbReference>
<evidence type="ECO:0008006" key="4">
    <source>
        <dbReference type="Google" id="ProtNLM"/>
    </source>
</evidence>
<reference evidence="3" key="1">
    <citation type="submission" date="2016-03" db="EMBL/GenBank/DDBJ databases">
        <authorList>
            <person name="Ploux O."/>
        </authorList>
    </citation>
    <scope>NUCLEOTIDE SEQUENCE [LARGE SCALE GENOMIC DNA]</scope>
    <source>
        <strain evidence="3">UK7</strain>
    </source>
</reference>
<evidence type="ECO:0000256" key="1">
    <source>
        <dbReference type="SAM" id="SignalP"/>
    </source>
</evidence>
<keyword evidence="1" id="KW-0732">Signal</keyword>
<proteinExistence type="predicted"/>
<dbReference type="AlphaFoldDB" id="A0A1E1JXM0"/>
<dbReference type="Proteomes" id="UP000178129">
    <property type="component" value="Unassembled WGS sequence"/>
</dbReference>
<dbReference type="SUPFAM" id="SSF51735">
    <property type="entry name" value="NAD(P)-binding Rossmann-fold domains"/>
    <property type="match status" value="1"/>
</dbReference>
<sequence length="309" mass="33520">MVNVLIIGVTLPIGEALAQSLLRSGNYQVFGFCKDPNDFGMYYRNEVVPILTDNSPGGLKAALDIYFINVVVDARACDKDTLDILPIFEAHRLERLASTHDAGFGIPKLGFVYVGRTGVHGSSIIPLNDLMPVLTSNTPSSPIESSSRRPDLELALLGSSSYLDVIIMRPAVVYGRASQMLDSIFWSLQLATERNIDIMDDVASGLHAAIDKLPLISGTGVYPVFDLVTSQEKIHEIVVAAAFAMGFLGRINYIGCADTEGADALNCSGNLSSGRAKTILGWEPKRHGFVRNMEVYVKAWLASREPDLA</sequence>
<protein>
    <recommendedName>
        <fullName evidence="4">NAD-dependent epimerase/dehydratase domain-containing protein</fullName>
    </recommendedName>
</protein>
<feature type="signal peptide" evidence="1">
    <location>
        <begin position="1"/>
        <end position="18"/>
    </location>
</feature>
<comment type="caution">
    <text evidence="2">The sequence shown here is derived from an EMBL/GenBank/DDBJ whole genome shotgun (WGS) entry which is preliminary data.</text>
</comment>
<name>A0A1E1JXM0_9HELO</name>
<dbReference type="InterPro" id="IPR036291">
    <property type="entry name" value="NAD(P)-bd_dom_sf"/>
</dbReference>
<accession>A0A1E1JXM0</accession>
<dbReference type="Gene3D" id="3.40.50.720">
    <property type="entry name" value="NAD(P)-binding Rossmann-like Domain"/>
    <property type="match status" value="1"/>
</dbReference>